<dbReference type="InterPro" id="IPR023997">
    <property type="entry name" value="TonB-dep_OMP_SusC/RagA_CS"/>
</dbReference>
<dbReference type="SUPFAM" id="SSF56935">
    <property type="entry name" value="Porins"/>
    <property type="match status" value="1"/>
</dbReference>
<name>A0A238YJM0_9FLAO</name>
<dbReference type="GO" id="GO:0009279">
    <property type="term" value="C:cell outer membrane"/>
    <property type="evidence" value="ECO:0007669"/>
    <property type="project" value="UniProtKB-SubCell"/>
</dbReference>
<evidence type="ECO:0000256" key="6">
    <source>
        <dbReference type="ARBA" id="ARBA00023237"/>
    </source>
</evidence>
<dbReference type="Gene3D" id="2.60.40.1120">
    <property type="entry name" value="Carboxypeptidase-like, regulatory domain"/>
    <property type="match status" value="1"/>
</dbReference>
<dbReference type="OrthoDB" id="9768177at2"/>
<comment type="subcellular location">
    <subcellularLocation>
        <location evidence="1 7">Cell outer membrane</location>
        <topology evidence="1 7">Multi-pass membrane protein</topology>
    </subcellularLocation>
</comment>
<gene>
    <name evidence="9" type="ORF">SAMN06265371_109123</name>
</gene>
<dbReference type="FunFam" id="2.170.130.10:FF:000003">
    <property type="entry name" value="SusC/RagA family TonB-linked outer membrane protein"/>
    <property type="match status" value="1"/>
</dbReference>
<dbReference type="Pfam" id="PF07715">
    <property type="entry name" value="Plug"/>
    <property type="match status" value="1"/>
</dbReference>
<keyword evidence="4 7" id="KW-0812">Transmembrane</keyword>
<dbReference type="PROSITE" id="PS52016">
    <property type="entry name" value="TONB_DEPENDENT_REC_3"/>
    <property type="match status" value="1"/>
</dbReference>
<dbReference type="InterPro" id="IPR008969">
    <property type="entry name" value="CarboxyPept-like_regulatory"/>
</dbReference>
<keyword evidence="2 7" id="KW-0813">Transport</keyword>
<dbReference type="NCBIfam" id="TIGR04057">
    <property type="entry name" value="SusC_RagA_signa"/>
    <property type="match status" value="1"/>
</dbReference>
<keyword evidence="3 7" id="KW-1134">Transmembrane beta strand</keyword>
<protein>
    <submittedName>
        <fullName evidence="9">TonB-linked outer membrane protein, SusC/RagA family</fullName>
    </submittedName>
</protein>
<dbReference type="InterPro" id="IPR037066">
    <property type="entry name" value="Plug_dom_sf"/>
</dbReference>
<evidence type="ECO:0000313" key="9">
    <source>
        <dbReference type="EMBL" id="SNR71250.1"/>
    </source>
</evidence>
<evidence type="ECO:0000256" key="1">
    <source>
        <dbReference type="ARBA" id="ARBA00004571"/>
    </source>
</evidence>
<keyword evidence="5 7" id="KW-0472">Membrane</keyword>
<sequence length="1061" mass="118348">MLNLKLNMKQKLKKQFPVSGLALLLVIVFSSFTAINLEAQNRVSGVVKDVDGMSLPGVTVVQKGTSRGASTDFDGNYSVELTSGEKTLVFSYLGFKTVEIAVDGKTTVNVTLEGDVESLDEIVLVGYGTQKKESVVGAISQIKGEDLMERAAGVSNVEEALQGNLPGVTAIQGSGIPGQSDMQIFIRGQSSWNGTNQPLILVDGVERSMSDIDMNDIERLSVLKDASATAVFGVKGANGVILITTKRGQTGKAQLSLAANSTIKMVSKLPSKLNSYDAILESNSSILRELANEPRAWNDFRPMGILDKYINPLTDEERYQYPNIDWEDETLKDFAQDYRINLSVRGGGKTAKYFGSLAYQSVSDIFDGKKYDSGKGYLGEYKYDRFNYRTNIDFNITSTTELSVNLSGYMGIRESPSNLNTVVNGIYEIAPNLYTPVYPDGLYGQYKDDTFGITNPIVSLTNTGYDTFTNFQVNTDFVLKQKLDFITKGLSFKTSFSLDNNMTSKQSLTDNGADGFENVIYRVYDGDNEIFLSPNGVNDFDFTLFPWTVNASEIFDGNDGSASQRRVRRMVYDFALNYNRSFADKHNVTALALMRREEYARGSEFPYYSEDWVGRVTYNYDSRYFLDINGAYNGSERFGPGYRFDLFPSAAAGWTVSNESFMESTEWLNKLKFRGSYGLVGDDRVPGRYNYLSQWSSGGSAFLVPSAYQGGRSPYIFYKEKKVGNSDLQWETAVKYNIGAEIGVFNNLITAELDYFAEDRGNILIVGSQRAVPDWFGIAPPDFNKGEVEVRGYEVVVNVNHTFGSGLNVYGNCNFTQAKDKVIEREDPALRPFYQQAAGYAIGQPRSGIPAGMLTNWDDIYMSTPKVAGQASTRTGYYDLIDYDGDGQYNSSFDNVPYGYTVRPQRTWSATVGARYEGFNVSVQFYGTQNSIRNFGDRAFSNQTDLIFEQDLNYWTVDNPNSTRTQPAWSLDQGATSPLQNRYDTSLTRLKNVSLSYDISKKVCEKIGISKLQFFANGSNLILWTDLPDDREFNGSITSDSSFRGDYPTLKRFNFGFNMNF</sequence>
<dbReference type="Proteomes" id="UP000198384">
    <property type="component" value="Unassembled WGS sequence"/>
</dbReference>
<evidence type="ECO:0000256" key="4">
    <source>
        <dbReference type="ARBA" id="ARBA00022692"/>
    </source>
</evidence>
<evidence type="ECO:0000256" key="2">
    <source>
        <dbReference type="ARBA" id="ARBA00022448"/>
    </source>
</evidence>
<reference evidence="9 10" key="1">
    <citation type="submission" date="2017-06" db="EMBL/GenBank/DDBJ databases">
        <authorList>
            <person name="Kim H.J."/>
            <person name="Triplett B.A."/>
        </authorList>
    </citation>
    <scope>NUCLEOTIDE SEQUENCE [LARGE SCALE GENOMIC DNA]</scope>
    <source>
        <strain evidence="9 10">DSM 29150</strain>
    </source>
</reference>
<dbReference type="Pfam" id="PF13715">
    <property type="entry name" value="CarbopepD_reg_2"/>
    <property type="match status" value="1"/>
</dbReference>
<evidence type="ECO:0000256" key="5">
    <source>
        <dbReference type="ARBA" id="ARBA00023136"/>
    </source>
</evidence>
<dbReference type="AlphaFoldDB" id="A0A238YJM0"/>
<keyword evidence="10" id="KW-1185">Reference proteome</keyword>
<dbReference type="SUPFAM" id="SSF49464">
    <property type="entry name" value="Carboxypeptidase regulatory domain-like"/>
    <property type="match status" value="1"/>
</dbReference>
<evidence type="ECO:0000256" key="7">
    <source>
        <dbReference type="PROSITE-ProRule" id="PRU01360"/>
    </source>
</evidence>
<dbReference type="Gene3D" id="2.170.130.10">
    <property type="entry name" value="TonB-dependent receptor, plug domain"/>
    <property type="match status" value="1"/>
</dbReference>
<proteinExistence type="inferred from homology"/>
<dbReference type="InterPro" id="IPR039426">
    <property type="entry name" value="TonB-dep_rcpt-like"/>
</dbReference>
<dbReference type="Gene3D" id="2.40.170.20">
    <property type="entry name" value="TonB-dependent receptor, beta-barrel domain"/>
    <property type="match status" value="1"/>
</dbReference>
<organism evidence="9 10">
    <name type="scientific">Lutibacter agarilyticus</name>
    <dbReference type="NCBI Taxonomy" id="1109740"/>
    <lineage>
        <taxon>Bacteria</taxon>
        <taxon>Pseudomonadati</taxon>
        <taxon>Bacteroidota</taxon>
        <taxon>Flavobacteriia</taxon>
        <taxon>Flavobacteriales</taxon>
        <taxon>Flavobacteriaceae</taxon>
        <taxon>Lutibacter</taxon>
    </lineage>
</organism>
<dbReference type="InterPro" id="IPR036942">
    <property type="entry name" value="Beta-barrel_TonB_sf"/>
</dbReference>
<comment type="similarity">
    <text evidence="7">Belongs to the TonB-dependent receptor family.</text>
</comment>
<evidence type="ECO:0000313" key="10">
    <source>
        <dbReference type="Proteomes" id="UP000198384"/>
    </source>
</evidence>
<feature type="domain" description="TonB-dependent receptor plug" evidence="8">
    <location>
        <begin position="132"/>
        <end position="240"/>
    </location>
</feature>
<accession>A0A238YJM0</accession>
<keyword evidence="6 7" id="KW-0998">Cell outer membrane</keyword>
<dbReference type="InterPro" id="IPR012910">
    <property type="entry name" value="Plug_dom"/>
</dbReference>
<dbReference type="EMBL" id="FZNT01000009">
    <property type="protein sequence ID" value="SNR71250.1"/>
    <property type="molecule type" value="Genomic_DNA"/>
</dbReference>
<evidence type="ECO:0000256" key="3">
    <source>
        <dbReference type="ARBA" id="ARBA00022452"/>
    </source>
</evidence>
<evidence type="ECO:0000259" key="8">
    <source>
        <dbReference type="Pfam" id="PF07715"/>
    </source>
</evidence>
<dbReference type="InterPro" id="IPR023996">
    <property type="entry name" value="TonB-dep_OMP_SusC/RagA"/>
</dbReference>
<dbReference type="NCBIfam" id="TIGR04056">
    <property type="entry name" value="OMP_RagA_SusC"/>
    <property type="match status" value="1"/>
</dbReference>